<dbReference type="EMBL" id="JASNGB010000329">
    <property type="protein sequence ID" value="MDL2345856.1"/>
    <property type="molecule type" value="Genomic_DNA"/>
</dbReference>
<keyword evidence="1 3" id="KW-0238">DNA-binding</keyword>
<organism evidence="3 4">
    <name type="scientific">Deinococcus rhizophilus</name>
    <dbReference type="NCBI Taxonomy" id="3049544"/>
    <lineage>
        <taxon>Bacteria</taxon>
        <taxon>Thermotogati</taxon>
        <taxon>Deinococcota</taxon>
        <taxon>Deinococci</taxon>
        <taxon>Deinococcales</taxon>
        <taxon>Deinococcaceae</taxon>
        <taxon>Deinococcus</taxon>
    </lineage>
</organism>
<name>A0ABT7JLD3_9DEIO</name>
<evidence type="ECO:0000313" key="3">
    <source>
        <dbReference type="EMBL" id="MDL2345856.1"/>
    </source>
</evidence>
<protein>
    <submittedName>
        <fullName evidence="3">AbrB/MazE/SpoVT family DNA-binding domain-containing protein</fullName>
    </submittedName>
</protein>
<feature type="domain" description="SpoVT-AbrB" evidence="2">
    <location>
        <begin position="2"/>
        <end position="47"/>
    </location>
</feature>
<dbReference type="InterPro" id="IPR007159">
    <property type="entry name" value="SpoVT-AbrB_dom"/>
</dbReference>
<dbReference type="Pfam" id="PF04014">
    <property type="entry name" value="MazE_antitoxin"/>
    <property type="match status" value="1"/>
</dbReference>
<reference evidence="3 4" key="1">
    <citation type="submission" date="2023-05" db="EMBL/GenBank/DDBJ databases">
        <authorList>
            <person name="Gao F."/>
        </authorList>
    </citation>
    <scope>NUCLEOTIDE SEQUENCE [LARGE SCALE GENOMIC DNA]</scope>
    <source>
        <strain evidence="3 4">MIMF12</strain>
    </source>
</reference>
<evidence type="ECO:0000259" key="2">
    <source>
        <dbReference type="PROSITE" id="PS51740"/>
    </source>
</evidence>
<comment type="caution">
    <text evidence="3">The sequence shown here is derived from an EMBL/GenBank/DDBJ whole genome shotgun (WGS) entry which is preliminary data.</text>
</comment>
<dbReference type="Gene3D" id="2.10.260.10">
    <property type="match status" value="1"/>
</dbReference>
<dbReference type="RefSeq" id="WP_285525606.1">
    <property type="nucleotide sequence ID" value="NZ_JASNGB010000329.1"/>
</dbReference>
<dbReference type="NCBIfam" id="TIGR01439">
    <property type="entry name" value="lp_hng_hel_AbrB"/>
    <property type="match status" value="1"/>
</dbReference>
<dbReference type="Proteomes" id="UP001302059">
    <property type="component" value="Unassembled WGS sequence"/>
</dbReference>
<dbReference type="GO" id="GO:0003677">
    <property type="term" value="F:DNA binding"/>
    <property type="evidence" value="ECO:0007669"/>
    <property type="project" value="UniProtKB-KW"/>
</dbReference>
<accession>A0ABT7JLD3</accession>
<dbReference type="PROSITE" id="PS51740">
    <property type="entry name" value="SPOVT_ABRB"/>
    <property type="match status" value="1"/>
</dbReference>
<keyword evidence="4" id="KW-1185">Reference proteome</keyword>
<evidence type="ECO:0000256" key="1">
    <source>
        <dbReference type="PROSITE-ProRule" id="PRU01076"/>
    </source>
</evidence>
<sequence>MTLHLEIDRFGRVLIPKAIREALALRAGEHLEVEVEGGALHLRPTARPAQVVEHRGRLILDAQHTITGDPVEDLRDERLSEVMGEW</sequence>
<proteinExistence type="predicted"/>
<dbReference type="SMART" id="SM00966">
    <property type="entry name" value="SpoVT_AbrB"/>
    <property type="match status" value="1"/>
</dbReference>
<dbReference type="SUPFAM" id="SSF89447">
    <property type="entry name" value="AbrB/MazE/MraZ-like"/>
    <property type="match status" value="1"/>
</dbReference>
<dbReference type="InterPro" id="IPR037914">
    <property type="entry name" value="SpoVT-AbrB_sf"/>
</dbReference>
<evidence type="ECO:0000313" key="4">
    <source>
        <dbReference type="Proteomes" id="UP001302059"/>
    </source>
</evidence>
<gene>
    <name evidence="3" type="ORF">QOL99_17135</name>
</gene>